<evidence type="ECO:0000313" key="6">
    <source>
        <dbReference type="Proteomes" id="UP000094336"/>
    </source>
</evidence>
<dbReference type="InterPro" id="IPR016024">
    <property type="entry name" value="ARM-type_fold"/>
</dbReference>
<dbReference type="Gene3D" id="1.25.10.10">
    <property type="entry name" value="Leucine-rich Repeat Variant"/>
    <property type="match status" value="1"/>
</dbReference>
<evidence type="ECO:0000259" key="4">
    <source>
        <dbReference type="PROSITE" id="PS50303"/>
    </source>
</evidence>
<name>A0A1E3QUJ7_9ASCO</name>
<feature type="domain" description="PUM-HD" evidence="4">
    <location>
        <begin position="54"/>
        <end position="415"/>
    </location>
</feature>
<evidence type="ECO:0000256" key="1">
    <source>
        <dbReference type="ARBA" id="ARBA00022737"/>
    </source>
</evidence>
<evidence type="ECO:0000256" key="3">
    <source>
        <dbReference type="SAM" id="MobiDB-lite"/>
    </source>
</evidence>
<gene>
    <name evidence="5" type="ORF">BABINDRAFT_34794</name>
</gene>
<dbReference type="Proteomes" id="UP000094336">
    <property type="component" value="Unassembled WGS sequence"/>
</dbReference>
<feature type="compositionally biased region" description="Polar residues" evidence="3">
    <location>
        <begin position="421"/>
        <end position="432"/>
    </location>
</feature>
<reference evidence="6" key="1">
    <citation type="submission" date="2016-05" db="EMBL/GenBank/DDBJ databases">
        <title>Comparative genomics of biotechnologically important yeasts.</title>
        <authorList>
            <consortium name="DOE Joint Genome Institute"/>
            <person name="Riley R."/>
            <person name="Haridas S."/>
            <person name="Wolfe K.H."/>
            <person name="Lopes M.R."/>
            <person name="Hittinger C.T."/>
            <person name="Goker M."/>
            <person name="Salamov A."/>
            <person name="Wisecaver J."/>
            <person name="Long T.M."/>
            <person name="Aerts A.L."/>
            <person name="Barry K."/>
            <person name="Choi C."/>
            <person name="Clum A."/>
            <person name="Coughlan A.Y."/>
            <person name="Deshpande S."/>
            <person name="Douglass A.P."/>
            <person name="Hanson S.J."/>
            <person name="Klenk H.-P."/>
            <person name="Labutti K."/>
            <person name="Lapidus A."/>
            <person name="Lindquist E."/>
            <person name="Lipzen A."/>
            <person name="Meier-Kolthoff J.P."/>
            <person name="Ohm R.A."/>
            <person name="Otillar R.P."/>
            <person name="Pangilinan J."/>
            <person name="Peng Y."/>
            <person name="Rokas A."/>
            <person name="Rosa C.A."/>
            <person name="Scheuner C."/>
            <person name="Sibirny A.A."/>
            <person name="Slot J.C."/>
            <person name="Stielow J.B."/>
            <person name="Sun H."/>
            <person name="Kurtzman C.P."/>
            <person name="Blackwell M."/>
            <person name="Grigoriev I.V."/>
            <person name="Jeffries T.W."/>
        </authorList>
    </citation>
    <scope>NUCLEOTIDE SEQUENCE [LARGE SCALE GENOMIC DNA]</scope>
    <source>
        <strain evidence="6">NRRL Y-12698</strain>
    </source>
</reference>
<dbReference type="GO" id="GO:0000288">
    <property type="term" value="P:nuclear-transcribed mRNA catabolic process, deadenylation-dependent decay"/>
    <property type="evidence" value="ECO:0007669"/>
    <property type="project" value="TreeGrafter"/>
</dbReference>
<proteinExistence type="predicted"/>
<dbReference type="PANTHER" id="PTHR47093:SF1">
    <property type="entry name" value="PROTEIN JSN1-RELATED"/>
    <property type="match status" value="1"/>
</dbReference>
<dbReference type="InterPro" id="IPR033133">
    <property type="entry name" value="PUM-HD"/>
</dbReference>
<keyword evidence="1" id="KW-0677">Repeat</keyword>
<dbReference type="PANTHER" id="PTHR47093">
    <property type="entry name" value="PROTEIN JSN1-RELATED"/>
    <property type="match status" value="1"/>
</dbReference>
<keyword evidence="6" id="KW-1185">Reference proteome</keyword>
<dbReference type="InterPro" id="IPR011989">
    <property type="entry name" value="ARM-like"/>
</dbReference>
<feature type="repeat" description="Pumilio" evidence="2">
    <location>
        <begin position="114"/>
        <end position="152"/>
    </location>
</feature>
<dbReference type="GO" id="GO:0003729">
    <property type="term" value="F:mRNA binding"/>
    <property type="evidence" value="ECO:0007669"/>
    <property type="project" value="UniProtKB-ARBA"/>
</dbReference>
<feature type="region of interest" description="Disordered" evidence="3">
    <location>
        <begin position="502"/>
        <end position="528"/>
    </location>
</feature>
<dbReference type="PROSITE" id="PS50302">
    <property type="entry name" value="PUM"/>
    <property type="match status" value="2"/>
</dbReference>
<dbReference type="InterPro" id="IPR001313">
    <property type="entry name" value="Pumilio_RNA-bd_rpt"/>
</dbReference>
<feature type="region of interest" description="Disordered" evidence="3">
    <location>
        <begin position="421"/>
        <end position="456"/>
    </location>
</feature>
<feature type="region of interest" description="Disordered" evidence="3">
    <location>
        <begin position="1"/>
        <end position="25"/>
    </location>
</feature>
<feature type="repeat" description="Pumilio" evidence="2">
    <location>
        <begin position="190"/>
        <end position="225"/>
    </location>
</feature>
<dbReference type="SUPFAM" id="SSF48371">
    <property type="entry name" value="ARM repeat"/>
    <property type="match status" value="1"/>
</dbReference>
<dbReference type="GeneID" id="30149543"/>
<dbReference type="RefSeq" id="XP_018985955.1">
    <property type="nucleotide sequence ID" value="XM_019131690.1"/>
</dbReference>
<dbReference type="InterPro" id="IPR052645">
    <property type="entry name" value="Pumilio_domain_protein"/>
</dbReference>
<dbReference type="EMBL" id="KV454429">
    <property type="protein sequence ID" value="ODQ80627.1"/>
    <property type="molecule type" value="Genomic_DNA"/>
</dbReference>
<organism evidence="5 6">
    <name type="scientific">Babjeviella inositovora NRRL Y-12698</name>
    <dbReference type="NCBI Taxonomy" id="984486"/>
    <lineage>
        <taxon>Eukaryota</taxon>
        <taxon>Fungi</taxon>
        <taxon>Dikarya</taxon>
        <taxon>Ascomycota</taxon>
        <taxon>Saccharomycotina</taxon>
        <taxon>Pichiomycetes</taxon>
        <taxon>Serinales incertae sedis</taxon>
        <taxon>Babjeviella</taxon>
    </lineage>
</organism>
<sequence length="562" mass="62246">MLAQPSELPQGLSHQKSQSSIGEQKTLARVPPSLCDIRDELYTYVRQLGITSEADLAQIDHFTSHALSFSSNLDDSGPLPEPLANRVYDAPRLRDIRKNLDADQLSQLEIEELALLMLDELPELASDYLGNTVVQKLFEQCESDAVRTMMLKQVAPYLSQMGVHKNGTWAAQKMVAVSRTLIQKNVIAGSLADYAVPLFNDQFGNYVLQCCLKFGSPYNDFIFVAIMAHFWLISQGRFGARSVRACLESDAATPVQTALVAVIIVMSAEFLATDANGALLVTWFLDTCTLAQRHTILAPRLAPHLGDLCTHKLASLTVLKVVNNRIDLGARDLLLDALFGPEGDNVAPPVLHRILLDSASHGASFVYKVLSTPSLEGSLRQHVVTQVRRVLMELSANLSSFQGYKRLLEEVGLSARMNSGATQHQRSYSSNAVPRISTARISTSPTRIPEAGFKNYQRPPYVPAQMNYPSALYQPRYVNELPQSRYQNDFPQPRYQGELQPQYESQPQYQKGFPPSQFQQPYPGQPQDVMQQLEQLSLSSAALGYSLPGSPASKNQNLGFSM</sequence>
<dbReference type="STRING" id="984486.A0A1E3QUJ7"/>
<accession>A0A1E3QUJ7</accession>
<evidence type="ECO:0000313" key="5">
    <source>
        <dbReference type="EMBL" id="ODQ80627.1"/>
    </source>
</evidence>
<protein>
    <recommendedName>
        <fullName evidence="4">PUM-HD domain-containing protein</fullName>
    </recommendedName>
</protein>
<feature type="compositionally biased region" description="Polar residues" evidence="3">
    <location>
        <begin position="12"/>
        <end position="23"/>
    </location>
</feature>
<dbReference type="SMART" id="SM00025">
    <property type="entry name" value="Pumilio"/>
    <property type="match status" value="6"/>
</dbReference>
<evidence type="ECO:0000256" key="2">
    <source>
        <dbReference type="PROSITE-ProRule" id="PRU00317"/>
    </source>
</evidence>
<dbReference type="AlphaFoldDB" id="A0A1E3QUJ7"/>
<dbReference type="OrthoDB" id="2017782at2759"/>
<dbReference type="PROSITE" id="PS50303">
    <property type="entry name" value="PUM_HD"/>
    <property type="match status" value="1"/>
</dbReference>
<dbReference type="Pfam" id="PF00806">
    <property type="entry name" value="PUF"/>
    <property type="match status" value="2"/>
</dbReference>